<dbReference type="SMART" id="SM00850">
    <property type="entry name" value="LytTR"/>
    <property type="match status" value="1"/>
</dbReference>
<dbReference type="EMBL" id="CP158375">
    <property type="protein sequence ID" value="XDO95605.1"/>
    <property type="molecule type" value="Genomic_DNA"/>
</dbReference>
<dbReference type="Gene3D" id="2.40.50.1020">
    <property type="entry name" value="LytTr DNA-binding domain"/>
    <property type="match status" value="1"/>
</dbReference>
<reference evidence="3" key="1">
    <citation type="submission" date="2024-06" db="EMBL/GenBank/DDBJ databases">
        <title>Caulobacter inopinatus, sp. nov.</title>
        <authorList>
            <person name="Donachie S.P."/>
        </authorList>
    </citation>
    <scope>NUCLEOTIDE SEQUENCE</scope>
    <source>
        <strain evidence="3">73W</strain>
    </source>
</reference>
<protein>
    <submittedName>
        <fullName evidence="3">LytTR family DNA-binding domain-containing protein</fullName>
    </submittedName>
</protein>
<feature type="transmembrane region" description="Helical" evidence="1">
    <location>
        <begin position="60"/>
        <end position="85"/>
    </location>
</feature>
<organism evidence="3">
    <name type="scientific">Caulobacter sp. 73W</name>
    <dbReference type="NCBI Taxonomy" id="3161137"/>
    <lineage>
        <taxon>Bacteria</taxon>
        <taxon>Pseudomonadati</taxon>
        <taxon>Pseudomonadota</taxon>
        <taxon>Alphaproteobacteria</taxon>
        <taxon>Caulobacterales</taxon>
        <taxon>Caulobacteraceae</taxon>
        <taxon>Caulobacter</taxon>
    </lineage>
</organism>
<evidence type="ECO:0000259" key="2">
    <source>
        <dbReference type="PROSITE" id="PS50930"/>
    </source>
</evidence>
<feature type="domain" description="HTH LytTR-type" evidence="2">
    <location>
        <begin position="136"/>
        <end position="235"/>
    </location>
</feature>
<accession>A0AB39KP45</accession>
<dbReference type="PROSITE" id="PS50930">
    <property type="entry name" value="HTH_LYTTR"/>
    <property type="match status" value="1"/>
</dbReference>
<proteinExistence type="predicted"/>
<dbReference type="GO" id="GO:0003677">
    <property type="term" value="F:DNA binding"/>
    <property type="evidence" value="ECO:0007669"/>
    <property type="project" value="UniProtKB-KW"/>
</dbReference>
<evidence type="ECO:0000313" key="3">
    <source>
        <dbReference type="EMBL" id="XDO95605.1"/>
    </source>
</evidence>
<keyword evidence="1" id="KW-0472">Membrane</keyword>
<dbReference type="RefSeq" id="WP_369058453.1">
    <property type="nucleotide sequence ID" value="NZ_CP158375.1"/>
</dbReference>
<keyword evidence="1" id="KW-0812">Transmembrane</keyword>
<evidence type="ECO:0000256" key="1">
    <source>
        <dbReference type="SAM" id="Phobius"/>
    </source>
</evidence>
<gene>
    <name evidence="3" type="ORF">ABOZ73_12405</name>
</gene>
<feature type="transmembrane region" description="Helical" evidence="1">
    <location>
        <begin position="27"/>
        <end position="48"/>
    </location>
</feature>
<sequence>MFSAIAGLFLAFIGAFGTGGAPLSPRLLFWVGVSVAGGLAGNLTARTIAARGLFDNRPWLAGAMVVAVLTLPGTILVWLGAAAAFDHPIALRNIPGFFVSVLVMTVAMTALSYFITRPQNSVTPAASAQTEPPRFLERLPLKLRGAALYAVEAEDHYLRVHTDRGQELILMRLSDAVAELAGIEGAQTHRSWWVAREALADVRRGDGRATLTLKSGAKVPVSRAYAKALREAGWF</sequence>
<dbReference type="Pfam" id="PF04397">
    <property type="entry name" value="LytTR"/>
    <property type="match status" value="1"/>
</dbReference>
<dbReference type="AlphaFoldDB" id="A0AB39KP45"/>
<keyword evidence="3" id="KW-0238">DNA-binding</keyword>
<name>A0AB39KP45_9CAUL</name>
<dbReference type="InterPro" id="IPR007492">
    <property type="entry name" value="LytTR_DNA-bd_dom"/>
</dbReference>
<keyword evidence="1" id="KW-1133">Transmembrane helix</keyword>
<feature type="transmembrane region" description="Helical" evidence="1">
    <location>
        <begin position="97"/>
        <end position="115"/>
    </location>
</feature>